<evidence type="ECO:0000313" key="3">
    <source>
        <dbReference type="WBParaSite" id="NBR_0000536601-mRNA-1"/>
    </source>
</evidence>
<gene>
    <name evidence="1" type="ORF">NBR_LOCUS5365</name>
</gene>
<evidence type="ECO:0000313" key="2">
    <source>
        <dbReference type="Proteomes" id="UP000271162"/>
    </source>
</evidence>
<name>A0A0N4XS64_NIPBR</name>
<keyword evidence="2" id="KW-1185">Reference proteome</keyword>
<accession>A0A0N4XS64</accession>
<protein>
    <submittedName>
        <fullName evidence="3">HECT domain-containing protein</fullName>
    </submittedName>
</protein>
<dbReference type="WBParaSite" id="NBR_0000536601-mRNA-1">
    <property type="protein sequence ID" value="NBR_0000536601-mRNA-1"/>
    <property type="gene ID" value="NBR_0000536601"/>
</dbReference>
<reference evidence="3" key="1">
    <citation type="submission" date="2017-02" db="UniProtKB">
        <authorList>
            <consortium name="WormBaseParasite"/>
        </authorList>
    </citation>
    <scope>IDENTIFICATION</scope>
</reference>
<sequence length="79" mass="9194">MSDSTEEVEVRVLFFGKARELMECEETTTRLPTVLPYSKLKHIIFSEMGGSDAQLCMLYRTFLRPLRFDDDGHGRKSYI</sequence>
<dbReference type="Proteomes" id="UP000271162">
    <property type="component" value="Unassembled WGS sequence"/>
</dbReference>
<proteinExistence type="predicted"/>
<reference evidence="1 2" key="2">
    <citation type="submission" date="2018-11" db="EMBL/GenBank/DDBJ databases">
        <authorList>
            <consortium name="Pathogen Informatics"/>
        </authorList>
    </citation>
    <scope>NUCLEOTIDE SEQUENCE [LARGE SCALE GENOMIC DNA]</scope>
</reference>
<evidence type="ECO:0000313" key="1">
    <source>
        <dbReference type="EMBL" id="VDL68954.1"/>
    </source>
</evidence>
<dbReference type="AlphaFoldDB" id="A0A0N4XS64"/>
<organism evidence="3">
    <name type="scientific">Nippostrongylus brasiliensis</name>
    <name type="common">Rat hookworm</name>
    <dbReference type="NCBI Taxonomy" id="27835"/>
    <lineage>
        <taxon>Eukaryota</taxon>
        <taxon>Metazoa</taxon>
        <taxon>Ecdysozoa</taxon>
        <taxon>Nematoda</taxon>
        <taxon>Chromadorea</taxon>
        <taxon>Rhabditida</taxon>
        <taxon>Rhabditina</taxon>
        <taxon>Rhabditomorpha</taxon>
        <taxon>Strongyloidea</taxon>
        <taxon>Heligmosomidae</taxon>
        <taxon>Nippostrongylus</taxon>
    </lineage>
</organism>
<dbReference type="EMBL" id="UYSL01012711">
    <property type="protein sequence ID" value="VDL68954.1"/>
    <property type="molecule type" value="Genomic_DNA"/>
</dbReference>